<feature type="compositionally biased region" description="Low complexity" evidence="1">
    <location>
        <begin position="136"/>
        <end position="148"/>
    </location>
</feature>
<protein>
    <submittedName>
        <fullName evidence="2">Uncharacterized protein</fullName>
    </submittedName>
</protein>
<feature type="region of interest" description="Disordered" evidence="1">
    <location>
        <begin position="129"/>
        <end position="157"/>
    </location>
</feature>
<evidence type="ECO:0000313" key="2">
    <source>
        <dbReference type="EMBL" id="CDM84774.1"/>
    </source>
</evidence>
<dbReference type="AlphaFoldDB" id="A0A077S4F7"/>
<accession>A0A077S4F7</accession>
<reference evidence="2" key="1">
    <citation type="journal article" date="2014" name="Science">
        <title>Structural and functional partitioning of bread wheat chromosome 3B.</title>
        <authorList>
            <person name="Choulet F."/>
            <person name="Alberti A."/>
            <person name="Theil S."/>
            <person name="Glover N."/>
            <person name="Barbe V."/>
            <person name="Daron J."/>
            <person name="Pingault L."/>
            <person name="Sourdille P."/>
            <person name="Couloux A."/>
            <person name="Paux E."/>
            <person name="Leroy P."/>
            <person name="Mangenot S."/>
            <person name="Guilhot N."/>
            <person name="Le Gouis J."/>
            <person name="Balfourier F."/>
            <person name="Alaux M."/>
            <person name="Jamilloux V."/>
            <person name="Poulain J."/>
            <person name="Durand C."/>
            <person name="Bellec A."/>
            <person name="Gaspin C."/>
            <person name="Safar J."/>
            <person name="Dolezel J."/>
            <person name="Rogers J."/>
            <person name="Vandepoele K."/>
            <person name="Aury J.M."/>
            <person name="Mayer K."/>
            <person name="Berges H."/>
            <person name="Quesneville H."/>
            <person name="Wincker P."/>
            <person name="Feuillet C."/>
        </authorList>
    </citation>
    <scope>NUCLEOTIDE SEQUENCE</scope>
</reference>
<evidence type="ECO:0000256" key="1">
    <source>
        <dbReference type="SAM" id="MobiDB-lite"/>
    </source>
</evidence>
<proteinExistence type="predicted"/>
<dbReference type="HOGENOM" id="CLU_1558049_0_0_1"/>
<name>A0A077S4F7_WHEAT</name>
<sequence length="172" mass="19551">MGTDKYMQRLRGSLLVPWVDNLEDWWCRVRKRLDKASRAGFDCIVKLIAWCLWKQCNTRVFGSGIVRNELGTVDFIFQELSVWAKAGVSGVQHLCVYQYVVHLYATGARRRLVCSVAYPAVRCGRRQHARTRGDSSRSSSDVRVVPSRAALDPSTPAAKLRTREETAYGLDR</sequence>
<gene>
    <name evidence="2" type="ORF">TRAES_3BF059400020CFD_c1</name>
</gene>
<organism evidence="2">
    <name type="scientific">Triticum aestivum</name>
    <name type="common">Wheat</name>
    <dbReference type="NCBI Taxonomy" id="4565"/>
    <lineage>
        <taxon>Eukaryota</taxon>
        <taxon>Viridiplantae</taxon>
        <taxon>Streptophyta</taxon>
        <taxon>Embryophyta</taxon>
        <taxon>Tracheophyta</taxon>
        <taxon>Spermatophyta</taxon>
        <taxon>Magnoliopsida</taxon>
        <taxon>Liliopsida</taxon>
        <taxon>Poales</taxon>
        <taxon>Poaceae</taxon>
        <taxon>BOP clade</taxon>
        <taxon>Pooideae</taxon>
        <taxon>Triticodae</taxon>
        <taxon>Triticeae</taxon>
        <taxon>Triticinae</taxon>
        <taxon>Triticum</taxon>
    </lineage>
</organism>
<dbReference type="EMBL" id="HG670306">
    <property type="protein sequence ID" value="CDM84774.1"/>
    <property type="molecule type" value="Genomic_DNA"/>
</dbReference>